<dbReference type="AlphaFoldDB" id="M7X8Z0"/>
<accession>M7X8Z0</accession>
<dbReference type="Proteomes" id="UP000010953">
    <property type="component" value="Unassembled WGS sequence"/>
</dbReference>
<dbReference type="STRING" id="1239962.C943_04174"/>
<reference evidence="1" key="1">
    <citation type="submission" date="2013-01" db="EMBL/GenBank/DDBJ databases">
        <title>Genome assembly of Mariniradius saccharolyticus AK6.</title>
        <authorList>
            <person name="Vaidya B."/>
            <person name="Khatri I."/>
            <person name="Tanuku N.R.S."/>
            <person name="Subramanian S."/>
            <person name="Pinnaka A."/>
        </authorList>
    </citation>
    <scope>NUCLEOTIDE SEQUENCE [LARGE SCALE GENOMIC DNA]</scope>
    <source>
        <strain evidence="1">AK6</strain>
    </source>
</reference>
<proteinExistence type="predicted"/>
<keyword evidence="2" id="KW-1185">Reference proteome</keyword>
<protein>
    <submittedName>
        <fullName evidence="1">Uncharacterized protein</fullName>
    </submittedName>
</protein>
<sequence>MNSAGLSHTFWIGLSWFFETPAKGIDLWVLFRFIEKIGTCSRHLLG</sequence>
<dbReference type="InParanoid" id="M7X8Z0"/>
<evidence type="ECO:0000313" key="2">
    <source>
        <dbReference type="Proteomes" id="UP000010953"/>
    </source>
</evidence>
<gene>
    <name evidence="1" type="ORF">C943_04174</name>
</gene>
<evidence type="ECO:0000313" key="1">
    <source>
        <dbReference type="EMBL" id="EMS33855.1"/>
    </source>
</evidence>
<organism evidence="1 2">
    <name type="scientific">Mariniradius saccharolyticus AK6</name>
    <dbReference type="NCBI Taxonomy" id="1239962"/>
    <lineage>
        <taxon>Bacteria</taxon>
        <taxon>Pseudomonadati</taxon>
        <taxon>Bacteroidota</taxon>
        <taxon>Cytophagia</taxon>
        <taxon>Cytophagales</taxon>
        <taxon>Cyclobacteriaceae</taxon>
        <taxon>Mariniradius</taxon>
    </lineage>
</organism>
<dbReference type="EMBL" id="AMZY02000008">
    <property type="protein sequence ID" value="EMS33855.1"/>
    <property type="molecule type" value="Genomic_DNA"/>
</dbReference>
<comment type="caution">
    <text evidence="1">The sequence shown here is derived from an EMBL/GenBank/DDBJ whole genome shotgun (WGS) entry which is preliminary data.</text>
</comment>
<name>M7X8Z0_9BACT</name>